<gene>
    <name evidence="2" type="ORF">U5822_06270</name>
</gene>
<dbReference type="Pfam" id="PF22302">
    <property type="entry name" value="DUF6968"/>
    <property type="match status" value="1"/>
</dbReference>
<keyword evidence="3" id="KW-1185">Reference proteome</keyword>
<reference evidence="2 3" key="1">
    <citation type="submission" date="2023-12" db="EMBL/GenBank/DDBJ databases">
        <title>Marinobacter qingdaonensis sp. nov., isolated from the intertidal sediment of Qingdao, PR China.</title>
        <authorList>
            <person name="Li Y."/>
        </authorList>
    </citation>
    <scope>NUCLEOTIDE SEQUENCE [LARGE SCALE GENOMIC DNA]</scope>
    <source>
        <strain evidence="2 3">ASW11-75</strain>
    </source>
</reference>
<protein>
    <recommendedName>
        <fullName evidence="1">DUF6968 domain-containing protein</fullName>
    </recommendedName>
</protein>
<comment type="caution">
    <text evidence="2">The sequence shown here is derived from an EMBL/GenBank/DDBJ whole genome shotgun (WGS) entry which is preliminary data.</text>
</comment>
<feature type="domain" description="DUF6968" evidence="1">
    <location>
        <begin position="5"/>
        <end position="85"/>
    </location>
</feature>
<accession>A0ABU5NWT0</accession>
<evidence type="ECO:0000313" key="2">
    <source>
        <dbReference type="EMBL" id="MEA1080265.1"/>
    </source>
</evidence>
<dbReference type="EMBL" id="JAYDCJ010000003">
    <property type="protein sequence ID" value="MEA1080265.1"/>
    <property type="molecule type" value="Genomic_DNA"/>
</dbReference>
<proteinExistence type="predicted"/>
<evidence type="ECO:0000313" key="3">
    <source>
        <dbReference type="Proteomes" id="UP001305746"/>
    </source>
</evidence>
<name>A0ABU5NWT0_9GAMM</name>
<dbReference type="InterPro" id="IPR054241">
    <property type="entry name" value="DUF6968"/>
</dbReference>
<dbReference type="RefSeq" id="WP_322854771.1">
    <property type="nucleotide sequence ID" value="NZ_JAYDCJ010000003.1"/>
</dbReference>
<sequence length="101" mass="11336">MEYIAQRHLEAVKPSGERTEVVVAVGVPQKDEGNDSWACPVLMKGLHENLAAMHGIDSWQALKEAQKLVLSILVQFIEDGGKLYIFGEEAEVTLSEIYRYF</sequence>
<organism evidence="2 3">
    <name type="scientific">Marinobacter qingdaonensis</name>
    <dbReference type="NCBI Taxonomy" id="3108486"/>
    <lineage>
        <taxon>Bacteria</taxon>
        <taxon>Pseudomonadati</taxon>
        <taxon>Pseudomonadota</taxon>
        <taxon>Gammaproteobacteria</taxon>
        <taxon>Pseudomonadales</taxon>
        <taxon>Marinobacteraceae</taxon>
        <taxon>Marinobacter</taxon>
    </lineage>
</organism>
<evidence type="ECO:0000259" key="1">
    <source>
        <dbReference type="Pfam" id="PF22302"/>
    </source>
</evidence>
<dbReference type="Proteomes" id="UP001305746">
    <property type="component" value="Unassembled WGS sequence"/>
</dbReference>